<dbReference type="VEuPathDB" id="TriTrypDB:TEOVI_000665900"/>
<dbReference type="PANTHER" id="PTHR38148:SF3">
    <property type="entry name" value="BAR DOMAIN-CONTAINING PROTEIN"/>
    <property type="match status" value="1"/>
</dbReference>
<organism evidence="1 2">
    <name type="scientific">Trypanosoma equiperdum</name>
    <dbReference type="NCBI Taxonomy" id="5694"/>
    <lineage>
        <taxon>Eukaryota</taxon>
        <taxon>Discoba</taxon>
        <taxon>Euglenozoa</taxon>
        <taxon>Kinetoplastea</taxon>
        <taxon>Metakinetoplastina</taxon>
        <taxon>Trypanosomatida</taxon>
        <taxon>Trypanosomatidae</taxon>
        <taxon>Trypanosoma</taxon>
    </lineage>
</organism>
<dbReference type="EMBL" id="CZPT02001083">
    <property type="protein sequence ID" value="SCU68835.1"/>
    <property type="molecule type" value="Genomic_DNA"/>
</dbReference>
<gene>
    <name evidence="1" type="ORF">TEOVI_000665900</name>
</gene>
<dbReference type="PANTHER" id="PTHR38148">
    <property type="entry name" value="BAR DOMAIN-CONTAINING PROTEIN"/>
    <property type="match status" value="1"/>
</dbReference>
<dbReference type="RefSeq" id="XP_067079914.1">
    <property type="nucleotide sequence ID" value="XM_067223813.1"/>
</dbReference>
<reference evidence="1" key="1">
    <citation type="submission" date="2016-09" db="EMBL/GenBank/DDBJ databases">
        <authorList>
            <person name="Hebert L."/>
            <person name="Moumen B."/>
        </authorList>
    </citation>
    <scope>NUCLEOTIDE SEQUENCE [LARGE SCALE GENOMIC DNA]</scope>
    <source>
        <strain evidence="1">OVI</strain>
    </source>
</reference>
<protein>
    <submittedName>
        <fullName evidence="1">Uncharacterized protein</fullName>
    </submittedName>
</protein>
<proteinExistence type="predicted"/>
<dbReference type="AlphaFoldDB" id="A0A1G4I9H8"/>
<sequence length="218" mass="24436">MGCGGSKPNAVSRDVEEKALYLRGIKESIDKAEGNMLATLHALQALMRSYESTSYSFVELAHGTDGNTSLKAKTFESDMRTLKDSGIMPKLQKDLGQSVSSLGKDIRAKHDKANVVYREMTQANDAYCKLRERVNGIEKSYAKKNKPVSECPSYTKNCKERDVCLARYEGLKKVFLTLVEELRTLIRSYVTAGLTRYAFSTADYAQQLVNSLQKYKSE</sequence>
<dbReference type="GeneID" id="92380593"/>
<name>A0A1G4I9H8_TRYEQ</name>
<comment type="caution">
    <text evidence="1">The sequence shown here is derived from an EMBL/GenBank/DDBJ whole genome shotgun (WGS) entry which is preliminary data.</text>
</comment>
<accession>A0A1G4I9H8</accession>
<keyword evidence="2" id="KW-1185">Reference proteome</keyword>
<dbReference type="Proteomes" id="UP000195570">
    <property type="component" value="Unassembled WGS sequence"/>
</dbReference>
<evidence type="ECO:0000313" key="2">
    <source>
        <dbReference type="Proteomes" id="UP000195570"/>
    </source>
</evidence>
<evidence type="ECO:0000313" key="1">
    <source>
        <dbReference type="EMBL" id="SCU68835.1"/>
    </source>
</evidence>